<reference evidence="2 3" key="1">
    <citation type="submission" date="2014-07" db="EMBL/GenBank/DDBJ databases">
        <authorList>
            <person name="Urmite Genomes Urmite Genomes"/>
        </authorList>
    </citation>
    <scope>NUCLEOTIDE SEQUENCE [LARGE SCALE GENOMIC DNA]</scope>
    <source>
        <strain evidence="2 3">20_BN</strain>
    </source>
</reference>
<dbReference type="SUPFAM" id="SSF50129">
    <property type="entry name" value="GroES-like"/>
    <property type="match status" value="1"/>
</dbReference>
<dbReference type="PANTHER" id="PTHR43677">
    <property type="entry name" value="SHORT-CHAIN DEHYDROGENASE/REDUCTASE"/>
    <property type="match status" value="1"/>
</dbReference>
<dbReference type="InterPro" id="IPR036291">
    <property type="entry name" value="NAD(P)-bd_dom_sf"/>
</dbReference>
<protein>
    <submittedName>
        <fullName evidence="2">Zinc-containing alcohol dehydrogenase</fullName>
    </submittedName>
</protein>
<evidence type="ECO:0000313" key="3">
    <source>
        <dbReference type="Proteomes" id="UP000053902"/>
    </source>
</evidence>
<dbReference type="OrthoDB" id="9805883at2"/>
<dbReference type="STRING" id="1499686.BN1079_00668"/>
<dbReference type="EMBL" id="CCSF01000001">
    <property type="protein sequence ID" value="CDZ93380.1"/>
    <property type="molecule type" value="Genomic_DNA"/>
</dbReference>
<dbReference type="RefSeq" id="WP_037022254.1">
    <property type="nucleotide sequence ID" value="NZ_CCSF01000001.1"/>
</dbReference>
<dbReference type="Gene3D" id="3.40.50.720">
    <property type="entry name" value="NAD(P)-binding Rossmann-like Domain"/>
    <property type="match status" value="1"/>
</dbReference>
<dbReference type="HOGENOM" id="CLU_026673_3_1_6"/>
<dbReference type="InterPro" id="IPR011032">
    <property type="entry name" value="GroES-like_sf"/>
</dbReference>
<dbReference type="Proteomes" id="UP000053902">
    <property type="component" value="Unassembled WGS sequence"/>
</dbReference>
<dbReference type="Pfam" id="PF00107">
    <property type="entry name" value="ADH_zinc_N"/>
    <property type="match status" value="1"/>
</dbReference>
<dbReference type="InterPro" id="IPR051397">
    <property type="entry name" value="Zn-ADH-like_protein"/>
</dbReference>
<dbReference type="InterPro" id="IPR013154">
    <property type="entry name" value="ADH-like_N"/>
</dbReference>
<dbReference type="SUPFAM" id="SSF51735">
    <property type="entry name" value="NAD(P)-binding Rossmann-fold domains"/>
    <property type="match status" value="1"/>
</dbReference>
<accession>A0A078LPY8</accession>
<proteinExistence type="predicted"/>
<dbReference type="GO" id="GO:0016491">
    <property type="term" value="F:oxidoreductase activity"/>
    <property type="evidence" value="ECO:0007669"/>
    <property type="project" value="InterPro"/>
</dbReference>
<dbReference type="eggNOG" id="COG0604">
    <property type="taxonomic scope" value="Bacteria"/>
</dbReference>
<sequence length="338" mass="36601">MSRIIRFHQFGPAEVLRYEQQETPKPGPGEVLVNVAAIGVSWNDVLWRQDLAPRHARLPAGLGSEVAGVVTAVGEGVVGFAIGDRVASFPAHDLNEYPLYGEQVRIPQHALVHYPAMLSATEAAVHYTPLLVSYFALVELAQLEPGQYVLVTQARHCTGPAAVQLAKALGGRVIATCAHSEDREFLLGLGAETVIATEEEDLVGRLERITGGKGVEVVLDSCGGSQMKLLGDVIAPRGKLILYGTLGGNETAFPACAAFKKNFKFFLHCLCDFTGQPELGIEQNREAVGRALRHINQLTADRMVTPQIDKVFRFEEAVAAHQYLESGEARGRVVLSLE</sequence>
<organism evidence="2 3">
    <name type="scientific">Pseudomonas saudiphocaensis</name>
    <dbReference type="NCBI Taxonomy" id="1499686"/>
    <lineage>
        <taxon>Bacteria</taxon>
        <taxon>Pseudomonadati</taxon>
        <taxon>Pseudomonadota</taxon>
        <taxon>Gammaproteobacteria</taxon>
        <taxon>Pseudomonadales</taxon>
        <taxon>Pseudomonadaceae</taxon>
        <taxon>Pseudomonas</taxon>
    </lineage>
</organism>
<dbReference type="InterPro" id="IPR013149">
    <property type="entry name" value="ADH-like_C"/>
</dbReference>
<dbReference type="PANTHER" id="PTHR43677:SF4">
    <property type="entry name" value="QUINONE OXIDOREDUCTASE-LIKE PROTEIN 2"/>
    <property type="match status" value="1"/>
</dbReference>
<evidence type="ECO:0000259" key="1">
    <source>
        <dbReference type="SMART" id="SM00829"/>
    </source>
</evidence>
<dbReference type="AlphaFoldDB" id="A0A078LPY8"/>
<evidence type="ECO:0000313" key="2">
    <source>
        <dbReference type="EMBL" id="CDZ93380.1"/>
    </source>
</evidence>
<keyword evidence="3" id="KW-1185">Reference proteome</keyword>
<gene>
    <name evidence="2" type="ORF">BN1079_00668</name>
</gene>
<feature type="domain" description="Enoyl reductase (ER)" evidence="1">
    <location>
        <begin position="11"/>
        <end position="335"/>
    </location>
</feature>
<dbReference type="CDD" id="cd08268">
    <property type="entry name" value="MDR2"/>
    <property type="match status" value="1"/>
</dbReference>
<dbReference type="SMART" id="SM00829">
    <property type="entry name" value="PKS_ER"/>
    <property type="match status" value="1"/>
</dbReference>
<dbReference type="Gene3D" id="3.90.180.10">
    <property type="entry name" value="Medium-chain alcohol dehydrogenases, catalytic domain"/>
    <property type="match status" value="1"/>
</dbReference>
<name>A0A078LPY8_9PSED</name>
<dbReference type="InterPro" id="IPR020843">
    <property type="entry name" value="ER"/>
</dbReference>
<dbReference type="Pfam" id="PF08240">
    <property type="entry name" value="ADH_N"/>
    <property type="match status" value="1"/>
</dbReference>